<dbReference type="Proteomes" id="UP001152300">
    <property type="component" value="Unassembled WGS sequence"/>
</dbReference>
<gene>
    <name evidence="1" type="ORF">OCU04_006203</name>
</gene>
<dbReference type="AlphaFoldDB" id="A0A9X0DJ61"/>
<comment type="caution">
    <text evidence="1">The sequence shown here is derived from an EMBL/GenBank/DDBJ whole genome shotgun (WGS) entry which is preliminary data.</text>
</comment>
<dbReference type="EMBL" id="JAPEIS010000006">
    <property type="protein sequence ID" value="KAJ8065521.1"/>
    <property type="molecule type" value="Genomic_DNA"/>
</dbReference>
<sequence length="76" mass="9326">MKQFQGLERKEECRPQSTDFQSHHWCWLFAYQTKHSGKADLTWRRYGHSGNRNSKQWNRQRYTLCQQNSMQNGTRF</sequence>
<name>A0A9X0DJ61_9HELO</name>
<organism evidence="1 2">
    <name type="scientific">Sclerotinia nivalis</name>
    <dbReference type="NCBI Taxonomy" id="352851"/>
    <lineage>
        <taxon>Eukaryota</taxon>
        <taxon>Fungi</taxon>
        <taxon>Dikarya</taxon>
        <taxon>Ascomycota</taxon>
        <taxon>Pezizomycotina</taxon>
        <taxon>Leotiomycetes</taxon>
        <taxon>Helotiales</taxon>
        <taxon>Sclerotiniaceae</taxon>
        <taxon>Sclerotinia</taxon>
    </lineage>
</organism>
<evidence type="ECO:0000313" key="1">
    <source>
        <dbReference type="EMBL" id="KAJ8065521.1"/>
    </source>
</evidence>
<accession>A0A9X0DJ61</accession>
<evidence type="ECO:0000313" key="2">
    <source>
        <dbReference type="Proteomes" id="UP001152300"/>
    </source>
</evidence>
<proteinExistence type="predicted"/>
<reference evidence="1" key="1">
    <citation type="submission" date="2022-11" db="EMBL/GenBank/DDBJ databases">
        <title>Genome Resource of Sclerotinia nivalis Strain SnTB1, a Plant Pathogen Isolated from American Ginseng.</title>
        <authorList>
            <person name="Fan S."/>
        </authorList>
    </citation>
    <scope>NUCLEOTIDE SEQUENCE</scope>
    <source>
        <strain evidence="1">SnTB1</strain>
    </source>
</reference>
<protein>
    <submittedName>
        <fullName evidence="1">Uncharacterized protein</fullName>
    </submittedName>
</protein>
<keyword evidence="2" id="KW-1185">Reference proteome</keyword>